<dbReference type="EMBL" id="CM023472">
    <property type="protein sequence ID" value="KAH7960295.1"/>
    <property type="molecule type" value="Genomic_DNA"/>
</dbReference>
<sequence>MDLAAALAAVESATARAFSTFFFEYRTLKVVQIGNRKIGVLNRTIQLVIIGFIIGYALIYEKGYQRYSSCTSAVTVKVKGALSTESLSEDAFKPALGDTRHYRRMWDNEDIVVPPHDSNQFFITTNVILTPNQTISACPEELSIKQARCKSENDTASCKRGASLRRGHGIMTGRCVRAAHPDEDQYVCEIQGWCPVERDVLPLKNGTGLLTGVRNFTVFIKNYVQFPLFKVRRRNIPDRVNASYLRSCLHETRKSSLCPIFRIGDMVEQAGADFDTMARKGGVIQIMITWDCDLDYDPKHCLPDYSFLRLDDPDARVAQGFNFRYAKYYSENTRSLVKAYGINFVVLVRGEAGRTSIIPIAVTLGSGLGLLVVATVLCDFVVVHFDKRKKLYRAKKFKFVSKRDSCNLKVVPCPDLGGSRLKQRSQAPFLRAQTSASSTDSRPSREDSN</sequence>
<proteinExistence type="predicted"/>
<evidence type="ECO:0000313" key="2">
    <source>
        <dbReference type="Proteomes" id="UP000821865"/>
    </source>
</evidence>
<accession>A0ACB8D767</accession>
<comment type="caution">
    <text evidence="1">The sequence shown here is derived from an EMBL/GenBank/DDBJ whole genome shotgun (WGS) entry which is preliminary data.</text>
</comment>
<name>A0ACB8D767_DERSI</name>
<reference evidence="1" key="1">
    <citation type="submission" date="2020-05" db="EMBL/GenBank/DDBJ databases">
        <title>Large-scale comparative analyses of tick genomes elucidate their genetic diversity and vector capacities.</title>
        <authorList>
            <person name="Jia N."/>
            <person name="Wang J."/>
            <person name="Shi W."/>
            <person name="Du L."/>
            <person name="Sun Y."/>
            <person name="Zhan W."/>
            <person name="Jiang J."/>
            <person name="Wang Q."/>
            <person name="Zhang B."/>
            <person name="Ji P."/>
            <person name="Sakyi L.B."/>
            <person name="Cui X."/>
            <person name="Yuan T."/>
            <person name="Jiang B."/>
            <person name="Yang W."/>
            <person name="Lam T.T.-Y."/>
            <person name="Chang Q."/>
            <person name="Ding S."/>
            <person name="Wang X."/>
            <person name="Zhu J."/>
            <person name="Ruan X."/>
            <person name="Zhao L."/>
            <person name="Wei J."/>
            <person name="Que T."/>
            <person name="Du C."/>
            <person name="Cheng J."/>
            <person name="Dai P."/>
            <person name="Han X."/>
            <person name="Huang E."/>
            <person name="Gao Y."/>
            <person name="Liu J."/>
            <person name="Shao H."/>
            <person name="Ye R."/>
            <person name="Li L."/>
            <person name="Wei W."/>
            <person name="Wang X."/>
            <person name="Wang C."/>
            <person name="Yang T."/>
            <person name="Huo Q."/>
            <person name="Li W."/>
            <person name="Guo W."/>
            <person name="Chen H."/>
            <person name="Zhou L."/>
            <person name="Ni X."/>
            <person name="Tian J."/>
            <person name="Zhou Y."/>
            <person name="Sheng Y."/>
            <person name="Liu T."/>
            <person name="Pan Y."/>
            <person name="Xia L."/>
            <person name="Li J."/>
            <person name="Zhao F."/>
            <person name="Cao W."/>
        </authorList>
    </citation>
    <scope>NUCLEOTIDE SEQUENCE</scope>
    <source>
        <strain evidence="1">Dsil-2018</strain>
    </source>
</reference>
<gene>
    <name evidence="1" type="ORF">HPB49_018529</name>
</gene>
<protein>
    <submittedName>
        <fullName evidence="1">Uncharacterized protein</fullName>
    </submittedName>
</protein>
<organism evidence="1 2">
    <name type="scientific">Dermacentor silvarum</name>
    <name type="common">Tick</name>
    <dbReference type="NCBI Taxonomy" id="543639"/>
    <lineage>
        <taxon>Eukaryota</taxon>
        <taxon>Metazoa</taxon>
        <taxon>Ecdysozoa</taxon>
        <taxon>Arthropoda</taxon>
        <taxon>Chelicerata</taxon>
        <taxon>Arachnida</taxon>
        <taxon>Acari</taxon>
        <taxon>Parasitiformes</taxon>
        <taxon>Ixodida</taxon>
        <taxon>Ixodoidea</taxon>
        <taxon>Ixodidae</taxon>
        <taxon>Rhipicephalinae</taxon>
        <taxon>Dermacentor</taxon>
    </lineage>
</organism>
<evidence type="ECO:0000313" key="1">
    <source>
        <dbReference type="EMBL" id="KAH7960295.1"/>
    </source>
</evidence>
<keyword evidence="2" id="KW-1185">Reference proteome</keyword>
<dbReference type="Proteomes" id="UP000821865">
    <property type="component" value="Chromosome 3"/>
</dbReference>